<comment type="caution">
    <text evidence="2">The sequence shown here is derived from an EMBL/GenBank/DDBJ whole genome shotgun (WGS) entry which is preliminary data.</text>
</comment>
<reference evidence="2 3" key="1">
    <citation type="submission" date="2016-01" db="EMBL/GenBank/DDBJ databases">
        <title>Draft Genome Sequences of Seven Thermophilic Sporeformers Isolated from Foods.</title>
        <authorList>
            <person name="Berendsen E.M."/>
            <person name="Wells-Bennik M.H."/>
            <person name="Krawcyk A.O."/>
            <person name="De Jong A."/>
            <person name="Holsappel S."/>
            <person name="Eijlander R.T."/>
            <person name="Kuipers O.P."/>
        </authorList>
    </citation>
    <scope>NUCLEOTIDE SEQUENCE [LARGE SCALE GENOMIC DNA]</scope>
    <source>
        <strain evidence="2 3">B4135</strain>
    </source>
</reference>
<evidence type="ECO:0000313" key="2">
    <source>
        <dbReference type="EMBL" id="KYD10624.1"/>
    </source>
</evidence>
<feature type="region of interest" description="Disordered" evidence="1">
    <location>
        <begin position="206"/>
        <end position="267"/>
    </location>
</feature>
<evidence type="ECO:0000256" key="1">
    <source>
        <dbReference type="SAM" id="MobiDB-lite"/>
    </source>
</evidence>
<accession>A0A150LED0</accession>
<organism evidence="2 3">
    <name type="scientific">Caldibacillus debilis</name>
    <dbReference type="NCBI Taxonomy" id="301148"/>
    <lineage>
        <taxon>Bacteria</taxon>
        <taxon>Bacillati</taxon>
        <taxon>Bacillota</taxon>
        <taxon>Bacilli</taxon>
        <taxon>Bacillales</taxon>
        <taxon>Bacillaceae</taxon>
        <taxon>Caldibacillus</taxon>
    </lineage>
</organism>
<gene>
    <name evidence="2" type="ORF">B4135_3425</name>
</gene>
<feature type="compositionally biased region" description="Basic and acidic residues" evidence="1">
    <location>
        <begin position="207"/>
        <end position="259"/>
    </location>
</feature>
<dbReference type="EMBL" id="LQYT01000117">
    <property type="protein sequence ID" value="KYD10624.1"/>
    <property type="molecule type" value="Genomic_DNA"/>
</dbReference>
<sequence>MEAAVVLEPYGPVGFALCAHLLDKGIPVFYAEGMWEEGNSEEKKLYFARNSNFRKLTSPDFTGLPVFLPFYDWLIRKDFAPERAVSFLEKVFPKGRGARDRVWILLWPASMEGREEWLRRLSQDKVIVFDLPVQKGDPPDPFGVFPQALGNPSKNERTAEGADATSWAEAIARLLEKIVRPASASWPDGGRSRTVLSFSLDGTKGWSAEHEADANAETEPEREQDREEGTERGDKVSEARGESAEAEHENGMRGRKEGPHSSLPAAK</sequence>
<evidence type="ECO:0000313" key="3">
    <source>
        <dbReference type="Proteomes" id="UP000075683"/>
    </source>
</evidence>
<feature type="region of interest" description="Disordered" evidence="1">
    <location>
        <begin position="138"/>
        <end position="164"/>
    </location>
</feature>
<dbReference type="RefSeq" id="WP_061569753.1">
    <property type="nucleotide sequence ID" value="NZ_LQYT01000117.1"/>
</dbReference>
<dbReference type="STRING" id="301148.B4135_3425"/>
<dbReference type="Proteomes" id="UP000075683">
    <property type="component" value="Unassembled WGS sequence"/>
</dbReference>
<proteinExistence type="predicted"/>
<protein>
    <submittedName>
        <fullName evidence="2">Uncharacterized protein</fullName>
    </submittedName>
</protein>
<dbReference type="AlphaFoldDB" id="A0A150LED0"/>
<name>A0A150LED0_9BACI</name>
<dbReference type="OrthoDB" id="2938417at2"/>